<feature type="domain" description="RRM" evidence="4">
    <location>
        <begin position="32"/>
        <end position="105"/>
    </location>
</feature>
<dbReference type="OrthoDB" id="10023235at2759"/>
<evidence type="ECO:0000313" key="5">
    <source>
        <dbReference type="EMBL" id="KFB49034.1"/>
    </source>
</evidence>
<reference evidence="5 7" key="1">
    <citation type="journal article" date="2014" name="BMC Genomics">
        <title>Genome sequence of Anopheles sinensis provides insight into genetics basis of mosquito competence for malaria parasites.</title>
        <authorList>
            <person name="Zhou D."/>
            <person name="Zhang D."/>
            <person name="Ding G."/>
            <person name="Shi L."/>
            <person name="Hou Q."/>
            <person name="Ye Y."/>
            <person name="Xu Y."/>
            <person name="Zhou H."/>
            <person name="Xiong C."/>
            <person name="Li S."/>
            <person name="Yu J."/>
            <person name="Hong S."/>
            <person name="Yu X."/>
            <person name="Zou P."/>
            <person name="Chen C."/>
            <person name="Chang X."/>
            <person name="Wang W."/>
            <person name="Lv Y."/>
            <person name="Sun Y."/>
            <person name="Ma L."/>
            <person name="Shen B."/>
            <person name="Zhu C."/>
        </authorList>
    </citation>
    <scope>NUCLEOTIDE SEQUENCE [LARGE SCALE GENOMIC DNA]</scope>
</reference>
<dbReference type="SUPFAM" id="SSF54928">
    <property type="entry name" value="RNA-binding domain, RBD"/>
    <property type="match status" value="1"/>
</dbReference>
<proteinExistence type="predicted"/>
<dbReference type="InterPro" id="IPR012677">
    <property type="entry name" value="Nucleotide-bd_a/b_plait_sf"/>
</dbReference>
<keyword evidence="7" id="KW-1185">Reference proteome</keyword>
<dbReference type="VEuPathDB" id="VectorBase:ASIC017045"/>
<dbReference type="GO" id="GO:0003723">
    <property type="term" value="F:RNA binding"/>
    <property type="evidence" value="ECO:0007669"/>
    <property type="project" value="UniProtKB-UniRule"/>
</dbReference>
<feature type="region of interest" description="Disordered" evidence="3">
    <location>
        <begin position="184"/>
        <end position="210"/>
    </location>
</feature>
<sequence>MDEDGSAALKLFGKLELLDCTYEEYKKQPPLTTIMISNVKLLTAEGLRNLCHSHGKIISTRKSRKNANIGFVEFSNEAEALCAIGAINKSNLQFRAQIVFPKGKPPEKDDKEPAQWCIDETWQATSLQKRFNFSVMPPLVIKFPKIAVLGTKSDYLHSVAGPLLRKVDPEMFFSIQKVLPVQIEQKAKPSDERKKPKKAATKPFQGRGGHYDPVKKVYRFSNLTKEQEAAFGPDLYCIVCGAFADAACSKCDNPYCSTLHHKQHHVDNVCPPKGQPPPVIPVVHDAFLKRDTLPPKVNVCITAVLTQAVVFVRSLDPAVVFDYCTAIADCERASLDDATREGTEVTVVAGEIYLAPGAPHGTYGRVLVTEPGPKESKCVFIEHGTISFVSNASLRPIDDLGLKYRKVFVYKVCLADITDEFGEIDKALQYLNELKGKSLEMKHRIEAGNMVDVRLRTTNFKSVNEHINRLIIVPPILTEREHEAFVMYADLGLKAPAMGEGKRIMILNRMTITFDGRVNWIDMDDLPYLEKLQGKLQHYGKKVSTFQREFTPRLGELCLVRCMERWYRGVCQETAGDRKPLLFLCDFGCMVIADLEHIRKIPVQFATEVRTHDGIVKGLLEAQTGGLKIDSDLLDLYLPENEPLSADISECKIESGIVGDSPETYNLLNISSVCKFIEALRNKPTGI</sequence>
<gene>
    <name evidence="5" type="ORF">ZHAS_00017045</name>
</gene>
<keyword evidence="1 2" id="KW-0694">RNA-binding</keyword>
<feature type="compositionally biased region" description="Basic and acidic residues" evidence="3">
    <location>
        <begin position="185"/>
        <end position="194"/>
    </location>
</feature>
<dbReference type="PROSITE" id="PS50102">
    <property type="entry name" value="RRM"/>
    <property type="match status" value="1"/>
</dbReference>
<accession>A0A084WFP0</accession>
<dbReference type="InterPro" id="IPR035979">
    <property type="entry name" value="RBD_domain_sf"/>
</dbReference>
<dbReference type="VEuPathDB" id="VectorBase:ASIS002554"/>
<dbReference type="Pfam" id="PF00567">
    <property type="entry name" value="TUDOR"/>
    <property type="match status" value="1"/>
</dbReference>
<evidence type="ECO:0000256" key="1">
    <source>
        <dbReference type="ARBA" id="ARBA00022884"/>
    </source>
</evidence>
<dbReference type="AlphaFoldDB" id="A0A084WFP0"/>
<dbReference type="EnsemblMetazoa" id="ASIC017045-RA">
    <property type="protein sequence ID" value="ASIC017045-PA"/>
    <property type="gene ID" value="ASIC017045"/>
</dbReference>
<protein>
    <submittedName>
        <fullName evidence="6">RRM domain-containing protein</fullName>
    </submittedName>
</protein>
<dbReference type="EMBL" id="KE525342">
    <property type="protein sequence ID" value="KFB49034.1"/>
    <property type="molecule type" value="Genomic_DNA"/>
</dbReference>
<name>A0A084WFP0_ANOSI</name>
<evidence type="ECO:0000256" key="3">
    <source>
        <dbReference type="SAM" id="MobiDB-lite"/>
    </source>
</evidence>
<organism evidence="5">
    <name type="scientific">Anopheles sinensis</name>
    <name type="common">Mosquito</name>
    <dbReference type="NCBI Taxonomy" id="74873"/>
    <lineage>
        <taxon>Eukaryota</taxon>
        <taxon>Metazoa</taxon>
        <taxon>Ecdysozoa</taxon>
        <taxon>Arthropoda</taxon>
        <taxon>Hexapoda</taxon>
        <taxon>Insecta</taxon>
        <taxon>Pterygota</taxon>
        <taxon>Neoptera</taxon>
        <taxon>Endopterygota</taxon>
        <taxon>Diptera</taxon>
        <taxon>Nematocera</taxon>
        <taxon>Culicoidea</taxon>
        <taxon>Culicidae</taxon>
        <taxon>Anophelinae</taxon>
        <taxon>Anopheles</taxon>
    </lineage>
</organism>
<dbReference type="Gene3D" id="2.30.30.140">
    <property type="match status" value="1"/>
</dbReference>
<dbReference type="InterPro" id="IPR002999">
    <property type="entry name" value="Tudor"/>
</dbReference>
<dbReference type="Proteomes" id="UP000030765">
    <property type="component" value="Unassembled WGS sequence"/>
</dbReference>
<evidence type="ECO:0000256" key="2">
    <source>
        <dbReference type="PROSITE-ProRule" id="PRU00176"/>
    </source>
</evidence>
<dbReference type="SUPFAM" id="SSF63748">
    <property type="entry name" value="Tudor/PWWP/MBT"/>
    <property type="match status" value="2"/>
</dbReference>
<evidence type="ECO:0000313" key="6">
    <source>
        <dbReference type="EnsemblMetazoa" id="ASIC017045-PA"/>
    </source>
</evidence>
<evidence type="ECO:0000259" key="4">
    <source>
        <dbReference type="PROSITE" id="PS50102"/>
    </source>
</evidence>
<evidence type="ECO:0000313" key="7">
    <source>
        <dbReference type="Proteomes" id="UP000030765"/>
    </source>
</evidence>
<dbReference type="Gene3D" id="3.30.70.330">
    <property type="match status" value="1"/>
</dbReference>
<dbReference type="OMA" id="TEVRTHD"/>
<dbReference type="InterPro" id="IPR000504">
    <property type="entry name" value="RRM_dom"/>
</dbReference>
<reference evidence="6" key="2">
    <citation type="submission" date="2020-05" db="UniProtKB">
        <authorList>
            <consortium name="EnsemblMetazoa"/>
        </authorList>
    </citation>
    <scope>IDENTIFICATION</scope>
</reference>
<dbReference type="EMBL" id="ATLV01023381">
    <property type="status" value="NOT_ANNOTATED_CDS"/>
    <property type="molecule type" value="Genomic_DNA"/>
</dbReference>
<dbReference type="STRING" id="74873.A0A084WFP0"/>